<dbReference type="EMBL" id="OX451736">
    <property type="protein sequence ID" value="CAI8586280.1"/>
    <property type="molecule type" value="Genomic_DNA"/>
</dbReference>
<sequence>MGFSKAMKGVVNIPGSTFRMQSILDKEGFSSIKASALGPCLLLLEESKNGALEELLGECDARWKVWFSEVRRWNNKEMDKERLIRVKVYGVPCFAWHRNFFVALANSFDKFVCLDEYTSNGRNFDTARITLIVKLSFILQESCVVI</sequence>
<protein>
    <recommendedName>
        <fullName evidence="3">DUF4283 domain-containing protein</fullName>
    </recommendedName>
</protein>
<dbReference type="AlphaFoldDB" id="A0AAV0YJS9"/>
<gene>
    <name evidence="1" type="ORF">VFH_I246760</name>
</gene>
<dbReference type="Proteomes" id="UP001157006">
    <property type="component" value="Chromosome 1L"/>
</dbReference>
<organism evidence="1 2">
    <name type="scientific">Vicia faba</name>
    <name type="common">Broad bean</name>
    <name type="synonym">Faba vulgaris</name>
    <dbReference type="NCBI Taxonomy" id="3906"/>
    <lineage>
        <taxon>Eukaryota</taxon>
        <taxon>Viridiplantae</taxon>
        <taxon>Streptophyta</taxon>
        <taxon>Embryophyta</taxon>
        <taxon>Tracheophyta</taxon>
        <taxon>Spermatophyta</taxon>
        <taxon>Magnoliopsida</taxon>
        <taxon>eudicotyledons</taxon>
        <taxon>Gunneridae</taxon>
        <taxon>Pentapetalae</taxon>
        <taxon>rosids</taxon>
        <taxon>fabids</taxon>
        <taxon>Fabales</taxon>
        <taxon>Fabaceae</taxon>
        <taxon>Papilionoideae</taxon>
        <taxon>50 kb inversion clade</taxon>
        <taxon>NPAAA clade</taxon>
        <taxon>Hologalegina</taxon>
        <taxon>IRL clade</taxon>
        <taxon>Fabeae</taxon>
        <taxon>Vicia</taxon>
    </lineage>
</organism>
<keyword evidence="2" id="KW-1185">Reference proteome</keyword>
<proteinExistence type="predicted"/>
<evidence type="ECO:0008006" key="3">
    <source>
        <dbReference type="Google" id="ProtNLM"/>
    </source>
</evidence>
<evidence type="ECO:0000313" key="1">
    <source>
        <dbReference type="EMBL" id="CAI8586280.1"/>
    </source>
</evidence>
<name>A0AAV0YJS9_VICFA</name>
<accession>A0AAV0YJS9</accession>
<evidence type="ECO:0000313" key="2">
    <source>
        <dbReference type="Proteomes" id="UP001157006"/>
    </source>
</evidence>
<reference evidence="1 2" key="1">
    <citation type="submission" date="2023-01" db="EMBL/GenBank/DDBJ databases">
        <authorList>
            <person name="Kreplak J."/>
        </authorList>
    </citation>
    <scope>NUCLEOTIDE SEQUENCE [LARGE SCALE GENOMIC DNA]</scope>
</reference>